<comment type="caution">
    <text evidence="3">The sequence shown here is derived from an EMBL/GenBank/DDBJ whole genome shotgun (WGS) entry which is preliminary data.</text>
</comment>
<evidence type="ECO:0000259" key="2">
    <source>
        <dbReference type="Pfam" id="PF01243"/>
    </source>
</evidence>
<dbReference type="Proteomes" id="UP001147700">
    <property type="component" value="Unassembled WGS sequence"/>
</dbReference>
<dbReference type="PANTHER" id="PTHR35176:SF11">
    <property type="entry name" value="PYRIDOXAMINE 5'-PHOSPHATE OXIDASE FAMILY PROTEIN"/>
    <property type="match status" value="1"/>
</dbReference>
<sequence length="129" mass="14113">MTIQSSPRQLADEPFVSLTTFRRSGEGVSTPVWVIADPDGDGVVVMTPHDSGKVKRVRRDPRVTLRPCGRFGGVDDDAPVVEGTARVGVYDQRLEQAFKDAYGAEYRVIMGVERLTGGGRKDRVALHIS</sequence>
<evidence type="ECO:0000256" key="1">
    <source>
        <dbReference type="ARBA" id="ARBA00023002"/>
    </source>
</evidence>
<dbReference type="NCBIfam" id="TIGR03666">
    <property type="entry name" value="Rv2061_F420"/>
    <property type="match status" value="1"/>
</dbReference>
<dbReference type="InterPro" id="IPR019965">
    <property type="entry name" value="PPOX_F420-dep_Rv2061_put"/>
</dbReference>
<dbReference type="EC" id="1.-.-.-" evidence="3"/>
<dbReference type="EMBL" id="JAPCID010000001">
    <property type="protein sequence ID" value="MDA0135916.1"/>
    <property type="molecule type" value="Genomic_DNA"/>
</dbReference>
<keyword evidence="4" id="KW-1185">Reference proteome</keyword>
<evidence type="ECO:0000313" key="3">
    <source>
        <dbReference type="EMBL" id="MDA0135916.1"/>
    </source>
</evidence>
<accession>A0ABT4RBL6</accession>
<gene>
    <name evidence="3" type="ORF">OJ962_00290</name>
</gene>
<feature type="domain" description="Pyridoxamine 5'-phosphate oxidase N-terminal" evidence="2">
    <location>
        <begin position="10"/>
        <end position="128"/>
    </location>
</feature>
<dbReference type="Gene3D" id="2.30.110.10">
    <property type="entry name" value="Electron Transport, Fmn-binding Protein, Chain A"/>
    <property type="match status" value="1"/>
</dbReference>
<evidence type="ECO:0000313" key="4">
    <source>
        <dbReference type="Proteomes" id="UP001147700"/>
    </source>
</evidence>
<dbReference type="RefSeq" id="WP_202954795.1">
    <property type="nucleotide sequence ID" value="NZ_JAPCID010000001.1"/>
</dbReference>
<dbReference type="GO" id="GO:0016491">
    <property type="term" value="F:oxidoreductase activity"/>
    <property type="evidence" value="ECO:0007669"/>
    <property type="project" value="UniProtKB-KW"/>
</dbReference>
<dbReference type="InterPro" id="IPR012349">
    <property type="entry name" value="Split_barrel_FMN-bd"/>
</dbReference>
<dbReference type="Pfam" id="PF01243">
    <property type="entry name" value="PNPOx_N"/>
    <property type="match status" value="1"/>
</dbReference>
<proteinExistence type="predicted"/>
<reference evidence="3" key="1">
    <citation type="submission" date="2022-10" db="EMBL/GenBank/DDBJ databases">
        <title>The WGS of Solirubrobacter sp. CPCC 204708.</title>
        <authorList>
            <person name="Jiang Z."/>
        </authorList>
    </citation>
    <scope>NUCLEOTIDE SEQUENCE</scope>
    <source>
        <strain evidence="3">CPCC 204708</strain>
    </source>
</reference>
<dbReference type="InterPro" id="IPR011576">
    <property type="entry name" value="Pyridox_Oxase_N"/>
</dbReference>
<keyword evidence="1 3" id="KW-0560">Oxidoreductase</keyword>
<dbReference type="InterPro" id="IPR052019">
    <property type="entry name" value="F420H2_bilvrd_red/Heme_oxyg"/>
</dbReference>
<dbReference type="PANTHER" id="PTHR35176">
    <property type="entry name" value="HEME OXYGENASE HI_0854-RELATED"/>
    <property type="match status" value="1"/>
</dbReference>
<dbReference type="SUPFAM" id="SSF50475">
    <property type="entry name" value="FMN-binding split barrel"/>
    <property type="match status" value="1"/>
</dbReference>
<protein>
    <submittedName>
        <fullName evidence="3">PPOX class F420-dependent oxidoreductase</fullName>
        <ecNumber evidence="3">1.-.-.-</ecNumber>
    </submittedName>
</protein>
<organism evidence="3 4">
    <name type="scientific">Solirubrobacter deserti</name>
    <dbReference type="NCBI Taxonomy" id="2282478"/>
    <lineage>
        <taxon>Bacteria</taxon>
        <taxon>Bacillati</taxon>
        <taxon>Actinomycetota</taxon>
        <taxon>Thermoleophilia</taxon>
        <taxon>Solirubrobacterales</taxon>
        <taxon>Solirubrobacteraceae</taxon>
        <taxon>Solirubrobacter</taxon>
    </lineage>
</organism>
<name>A0ABT4RBL6_9ACTN</name>